<dbReference type="EMBL" id="KB822698">
    <property type="protein sequence ID" value="ETI27348.1"/>
    <property type="molecule type" value="Genomic_DNA"/>
</dbReference>
<reference evidence="1 2" key="1">
    <citation type="submission" date="2013-03" db="EMBL/GenBank/DDBJ databases">
        <title>The Genome Sequence of Cladophialophora carrionii CBS 160.54.</title>
        <authorList>
            <consortium name="The Broad Institute Genomics Platform"/>
            <person name="Cuomo C."/>
            <person name="de Hoog S."/>
            <person name="Gorbushina A."/>
            <person name="Walker B."/>
            <person name="Young S.K."/>
            <person name="Zeng Q."/>
            <person name="Gargeya S."/>
            <person name="Fitzgerald M."/>
            <person name="Haas B."/>
            <person name="Abouelleil A."/>
            <person name="Allen A.W."/>
            <person name="Alvarado L."/>
            <person name="Arachchi H.M."/>
            <person name="Berlin A.M."/>
            <person name="Chapman S.B."/>
            <person name="Gainer-Dewar J."/>
            <person name="Goldberg J."/>
            <person name="Griggs A."/>
            <person name="Gujja S."/>
            <person name="Hansen M."/>
            <person name="Howarth C."/>
            <person name="Imamovic A."/>
            <person name="Ireland A."/>
            <person name="Larimer J."/>
            <person name="McCowan C."/>
            <person name="Murphy C."/>
            <person name="Pearson M."/>
            <person name="Poon T.W."/>
            <person name="Priest M."/>
            <person name="Roberts A."/>
            <person name="Saif S."/>
            <person name="Shea T."/>
            <person name="Sisk P."/>
            <person name="Sykes S."/>
            <person name="Wortman J."/>
            <person name="Nusbaum C."/>
            <person name="Birren B."/>
        </authorList>
    </citation>
    <scope>NUCLEOTIDE SEQUENCE [LARGE SCALE GENOMIC DNA]</scope>
    <source>
        <strain evidence="1 2">CBS 160.54</strain>
    </source>
</reference>
<protein>
    <submittedName>
        <fullName evidence="1">Uncharacterized protein</fullName>
    </submittedName>
</protein>
<name>V9DLX0_9EURO</name>
<evidence type="ECO:0000313" key="1">
    <source>
        <dbReference type="EMBL" id="ETI27348.1"/>
    </source>
</evidence>
<gene>
    <name evidence="1" type="ORF">G647_09538</name>
</gene>
<dbReference type="HOGENOM" id="CLU_748033_0_0_1"/>
<dbReference type="RefSeq" id="XP_008723754.1">
    <property type="nucleotide sequence ID" value="XM_008725532.1"/>
</dbReference>
<organism evidence="1 2">
    <name type="scientific">Cladophialophora carrionii CBS 160.54</name>
    <dbReference type="NCBI Taxonomy" id="1279043"/>
    <lineage>
        <taxon>Eukaryota</taxon>
        <taxon>Fungi</taxon>
        <taxon>Dikarya</taxon>
        <taxon>Ascomycota</taxon>
        <taxon>Pezizomycotina</taxon>
        <taxon>Eurotiomycetes</taxon>
        <taxon>Chaetothyriomycetidae</taxon>
        <taxon>Chaetothyriales</taxon>
        <taxon>Herpotrichiellaceae</taxon>
        <taxon>Cladophialophora</taxon>
    </lineage>
</organism>
<accession>V9DLX0</accession>
<dbReference type="VEuPathDB" id="FungiDB:G647_09538"/>
<dbReference type="OrthoDB" id="10391082at2759"/>
<sequence>MDQQSVSALTGRLESLRVFQRMQPTTDGEIPSQVTPIQLVEDARCGQCGGHGHWHATCDFLEHTGLSGRILPSLPRLPDDELRFHLCLPWTVLRCGSILRSNSSSLQTPKTIDDAICLLLDFTAHLADYAKFRWLQYRMLNNMWCWLQTFLAGEESEATSAEVADRLNDSRHISKILAAWNALAEEATRSLRELIGNLLKALKEFERAAIIMPIASKMTRFNQPPMPGLENKRRVLYSEVWDYIISGQLEQILATPLSQQAYQSLLTEVSDHRATYTVRQAEVDRMFCDSVTSYQEGRRDPRFLIAFALLKILALEMDAGALDALRAEDFAWPDREGLLMRWSRAMNGLEQLHVQEAELGITSLLDTMSL</sequence>
<dbReference type="GeneID" id="19988031"/>
<dbReference type="Proteomes" id="UP000030678">
    <property type="component" value="Unassembled WGS sequence"/>
</dbReference>
<evidence type="ECO:0000313" key="2">
    <source>
        <dbReference type="Proteomes" id="UP000030678"/>
    </source>
</evidence>
<dbReference type="AlphaFoldDB" id="V9DLX0"/>
<proteinExistence type="predicted"/>